<organism evidence="6">
    <name type="scientific">Palpitomonas bilix</name>
    <dbReference type="NCBI Taxonomy" id="652834"/>
    <lineage>
        <taxon>Eukaryota</taxon>
        <taxon>Eukaryota incertae sedis</taxon>
    </lineage>
</organism>
<dbReference type="InterPro" id="IPR036020">
    <property type="entry name" value="WW_dom_sf"/>
</dbReference>
<dbReference type="SUPFAM" id="SSF51045">
    <property type="entry name" value="WW domain"/>
    <property type="match status" value="2"/>
</dbReference>
<reference evidence="6" key="1">
    <citation type="submission" date="2021-01" db="EMBL/GenBank/DDBJ databases">
        <authorList>
            <person name="Corre E."/>
            <person name="Pelletier E."/>
            <person name="Niang G."/>
            <person name="Scheremetjew M."/>
            <person name="Finn R."/>
            <person name="Kale V."/>
            <person name="Holt S."/>
            <person name="Cochrane G."/>
            <person name="Meng A."/>
            <person name="Brown T."/>
            <person name="Cohen L."/>
        </authorList>
    </citation>
    <scope>NUCLEOTIDE SEQUENCE</scope>
    <source>
        <strain evidence="6">NIES-2562</strain>
    </source>
</reference>
<feature type="domain" description="WW" evidence="4">
    <location>
        <begin position="159"/>
        <end position="186"/>
    </location>
</feature>
<evidence type="ECO:0000259" key="4">
    <source>
        <dbReference type="PROSITE" id="PS50020"/>
    </source>
</evidence>
<feature type="region of interest" description="Disordered" evidence="3">
    <location>
        <begin position="1"/>
        <end position="51"/>
    </location>
</feature>
<dbReference type="PANTHER" id="PTHR15377">
    <property type="entry name" value="TRANSCRIPTION ELONGATION REGULATOR 1"/>
    <property type="match status" value="1"/>
</dbReference>
<dbReference type="SUPFAM" id="SSF81698">
    <property type="entry name" value="FF domain"/>
    <property type="match status" value="1"/>
</dbReference>
<feature type="region of interest" description="Disordered" evidence="3">
    <location>
        <begin position="181"/>
        <end position="240"/>
    </location>
</feature>
<feature type="coiled-coil region" evidence="2">
    <location>
        <begin position="460"/>
        <end position="487"/>
    </location>
</feature>
<feature type="compositionally biased region" description="Acidic residues" evidence="3">
    <location>
        <begin position="221"/>
        <end position="232"/>
    </location>
</feature>
<dbReference type="AlphaFoldDB" id="A0A7S3CXH5"/>
<sequence>MAGRGGPLFNPAMHQQGGNGQGRPHPGPFPHHPHMGRGGPPPPPPHPMGPWRPVMLPDGRTYYHNVMTNETAWVLPPPFRPPPPHMGSMPPPPMKEGQAGMGGGPQHAPAGGGMQVGAHGGVGGAKVGGGMGMKVELVEENDDGEDFAVSKRRYRGTDWYLIKTANDKKFYYHAGTNASTWEKPLDLPKKGDNEVNGNHEVEVGGSGLDGQGKEEERSESSDDSSDEEEEEGGKELTPAQQLLKAVSDFEALLAEKKIRSFTPWEKALPLLIQDRRFTALPMGDRRRMYDVYMKKLVETERVEKKDELKTKMGAFKEVVESHAHLIEEGTNLNDFLLMRDERGTRIRYLPATKALDTPNLLVAFNSAADPIKKRRREGKARVEQGVVSLLTESGVEGHARWEEWEKNVMRKVKEIENEGYRMSRAEAEALFRQHCASIRHRKDERQLKREREEDILRQREKAVRREMMRDEKERERTREKVAREEAEMILEGLFAERIQTVAIDFDQALSIVKKDVRYTSAMDMLSEAEKEAVLNRRLRKLKKEAVASFHRILQRLTEGEFWLPFSSVRSSLDGVLKKEQDMTREEMARAIAMKAPRLTLPSSEWEGAYSEWVEVEEKAAKAALFNLLDEKRVVSRQDIEKIGSLVKGDPRYRRLDGMAEVRERWVEEALAGRRQ</sequence>
<dbReference type="InterPro" id="IPR001202">
    <property type="entry name" value="WW_dom"/>
</dbReference>
<feature type="compositionally biased region" description="Pro residues" evidence="3">
    <location>
        <begin position="39"/>
        <end position="50"/>
    </location>
</feature>
<proteinExistence type="predicted"/>
<dbReference type="CDD" id="cd00201">
    <property type="entry name" value="WW"/>
    <property type="match status" value="2"/>
</dbReference>
<dbReference type="PROSITE" id="PS51676">
    <property type="entry name" value="FF"/>
    <property type="match status" value="1"/>
</dbReference>
<dbReference type="SMART" id="SM00441">
    <property type="entry name" value="FF"/>
    <property type="match status" value="3"/>
</dbReference>
<name>A0A7S3CXH5_9EUKA</name>
<dbReference type="InterPro" id="IPR002713">
    <property type="entry name" value="FF_domain"/>
</dbReference>
<dbReference type="GO" id="GO:0005634">
    <property type="term" value="C:nucleus"/>
    <property type="evidence" value="ECO:0007669"/>
    <property type="project" value="TreeGrafter"/>
</dbReference>
<evidence type="ECO:0000256" key="2">
    <source>
        <dbReference type="SAM" id="Coils"/>
    </source>
</evidence>
<dbReference type="InterPro" id="IPR036517">
    <property type="entry name" value="FF_domain_sf"/>
</dbReference>
<accession>A0A7S3CXH5</accession>
<feature type="compositionally biased region" description="Basic and acidic residues" evidence="3">
    <location>
        <begin position="211"/>
        <end position="220"/>
    </location>
</feature>
<dbReference type="SMART" id="SM00456">
    <property type="entry name" value="WW"/>
    <property type="match status" value="2"/>
</dbReference>
<feature type="compositionally biased region" description="Basic and acidic residues" evidence="3">
    <location>
        <begin position="183"/>
        <end position="202"/>
    </location>
</feature>
<keyword evidence="2" id="KW-0175">Coiled coil</keyword>
<dbReference type="PANTHER" id="PTHR15377:SF3">
    <property type="entry name" value="WW DOMAIN-CONTAINING PROTEIN"/>
    <property type="match status" value="1"/>
</dbReference>
<keyword evidence="1" id="KW-0677">Repeat</keyword>
<evidence type="ECO:0000256" key="1">
    <source>
        <dbReference type="ARBA" id="ARBA00022737"/>
    </source>
</evidence>
<feature type="domain" description="FF" evidence="5">
    <location>
        <begin position="241"/>
        <end position="295"/>
    </location>
</feature>
<gene>
    <name evidence="6" type="ORF">PBIL07802_LOCUS2402</name>
</gene>
<evidence type="ECO:0000256" key="3">
    <source>
        <dbReference type="SAM" id="MobiDB-lite"/>
    </source>
</evidence>
<evidence type="ECO:0000259" key="5">
    <source>
        <dbReference type="PROSITE" id="PS51676"/>
    </source>
</evidence>
<feature type="domain" description="WW" evidence="4">
    <location>
        <begin position="50"/>
        <end position="78"/>
    </location>
</feature>
<evidence type="ECO:0008006" key="7">
    <source>
        <dbReference type="Google" id="ProtNLM"/>
    </source>
</evidence>
<dbReference type="PROSITE" id="PS50020">
    <property type="entry name" value="WW_DOMAIN_2"/>
    <property type="match status" value="2"/>
</dbReference>
<dbReference type="Pfam" id="PF01846">
    <property type="entry name" value="FF"/>
    <property type="match status" value="1"/>
</dbReference>
<dbReference type="Gene3D" id="1.10.10.440">
    <property type="entry name" value="FF domain"/>
    <property type="match status" value="2"/>
</dbReference>
<dbReference type="EMBL" id="HBIB01003768">
    <property type="protein sequence ID" value="CAE0240248.1"/>
    <property type="molecule type" value="Transcribed_RNA"/>
</dbReference>
<dbReference type="GO" id="GO:0003712">
    <property type="term" value="F:transcription coregulator activity"/>
    <property type="evidence" value="ECO:0007669"/>
    <property type="project" value="TreeGrafter"/>
</dbReference>
<evidence type="ECO:0000313" key="6">
    <source>
        <dbReference type="EMBL" id="CAE0240248.1"/>
    </source>
</evidence>
<dbReference type="GO" id="GO:0070063">
    <property type="term" value="F:RNA polymerase binding"/>
    <property type="evidence" value="ECO:0007669"/>
    <property type="project" value="InterPro"/>
</dbReference>
<dbReference type="PROSITE" id="PS01159">
    <property type="entry name" value="WW_DOMAIN_1"/>
    <property type="match status" value="1"/>
</dbReference>
<dbReference type="Gene3D" id="2.20.70.10">
    <property type="match status" value="2"/>
</dbReference>
<protein>
    <recommendedName>
        <fullName evidence="7">Transcription elongation regulator 1</fullName>
    </recommendedName>
</protein>
<dbReference type="InterPro" id="IPR045148">
    <property type="entry name" value="TCRG1-like"/>
</dbReference>